<dbReference type="PROSITE" id="PS51123">
    <property type="entry name" value="OMPA_2"/>
    <property type="match status" value="1"/>
</dbReference>
<dbReference type="AlphaFoldDB" id="A0A1W2BFF6"/>
<comment type="subcellular location">
    <subcellularLocation>
        <location evidence="1">Cell outer membrane</location>
    </subcellularLocation>
</comment>
<dbReference type="InterPro" id="IPR006665">
    <property type="entry name" value="OmpA-like"/>
</dbReference>
<evidence type="ECO:0000256" key="2">
    <source>
        <dbReference type="ARBA" id="ARBA00023136"/>
    </source>
</evidence>
<dbReference type="GO" id="GO:0009279">
    <property type="term" value="C:cell outer membrane"/>
    <property type="evidence" value="ECO:0007669"/>
    <property type="project" value="UniProtKB-SubCell"/>
</dbReference>
<dbReference type="InterPro" id="IPR006664">
    <property type="entry name" value="OMP_bac"/>
</dbReference>
<dbReference type="Gene3D" id="2.60.40.10">
    <property type="entry name" value="Immunoglobulins"/>
    <property type="match status" value="1"/>
</dbReference>
<dbReference type="PANTHER" id="PTHR30329:SF21">
    <property type="entry name" value="LIPOPROTEIN YIAD-RELATED"/>
    <property type="match status" value="1"/>
</dbReference>
<dbReference type="Gene3D" id="3.30.1330.60">
    <property type="entry name" value="OmpA-like domain"/>
    <property type="match status" value="1"/>
</dbReference>
<sequence>MKNVTFTCKLYLGFFLFLTSLTIFSQEVEKKKNDLILTARVGYDIIPTYNNQTPYVDYGGGLDLGASIDYYFSFIGVGADFDYINNSPENRYPTINLFQSDGVTPLTNLTLSEEQITRMFWGIGPNFRYQTKNRKFVTELNTRVGLSIIKGGRTSVTDATGAFLNYHSGYDVKNVLAAKGQIRLTYYFTKNFGFTVGSYYLQHFGATELNALGFASAYQPFNEMPDKEGNIINVLSREPNPVVAQPKDTDISSIGAFAGISYRFGTSEKAAKVCPVCELDHKPHCEVAANCNVNIVAKDKFSKERIPEADVFLEDADGKIIRTGKTNLYGAVFFDAVPNGVYTIKGNGFGIELESAPITIEDFKDCKENGKPIEKEILYTDENFILEGEIIECNSIVTIANVDVLLNDANSAIQKNTISDLNGKFNFQLRQVTIYKLKGNKDGYFSHEIEVDTKKYDRNKSLFIDFQMCVDPCGKAIRLEHINFDLGKWDILPSAIPELEYVIELMVENPAIKVEMSSHTDARGSNAFNQNLSQKRAQSTVDYLVSKGIAKDRLIAIGLGETKPLNICRDYINCTEEQYAINRRTEFKVICPNE</sequence>
<gene>
    <name evidence="6" type="ORF">SAMN05660703_2361</name>
</gene>
<evidence type="ECO:0000313" key="6">
    <source>
        <dbReference type="EMBL" id="SMC71571.1"/>
    </source>
</evidence>
<dbReference type="Pfam" id="PF00691">
    <property type="entry name" value="OmpA"/>
    <property type="match status" value="1"/>
</dbReference>
<dbReference type="SUPFAM" id="SSF103088">
    <property type="entry name" value="OmpA-like"/>
    <property type="match status" value="1"/>
</dbReference>
<evidence type="ECO:0000256" key="3">
    <source>
        <dbReference type="ARBA" id="ARBA00023237"/>
    </source>
</evidence>
<organism evidence="6 7">
    <name type="scientific">Cellulophaga tyrosinoxydans</name>
    <dbReference type="NCBI Taxonomy" id="504486"/>
    <lineage>
        <taxon>Bacteria</taxon>
        <taxon>Pseudomonadati</taxon>
        <taxon>Bacteroidota</taxon>
        <taxon>Flavobacteriia</taxon>
        <taxon>Flavobacteriales</taxon>
        <taxon>Flavobacteriaceae</taxon>
        <taxon>Cellulophaga</taxon>
    </lineage>
</organism>
<dbReference type="PRINTS" id="PR01021">
    <property type="entry name" value="OMPADOMAIN"/>
</dbReference>
<feature type="domain" description="OmpA-like" evidence="5">
    <location>
        <begin position="473"/>
        <end position="593"/>
    </location>
</feature>
<dbReference type="InterPro" id="IPR013783">
    <property type="entry name" value="Ig-like_fold"/>
</dbReference>
<evidence type="ECO:0000259" key="5">
    <source>
        <dbReference type="PROSITE" id="PS51123"/>
    </source>
</evidence>
<dbReference type="STRING" id="504486.SAMN05660703_2361"/>
<keyword evidence="3" id="KW-0998">Cell outer membrane</keyword>
<evidence type="ECO:0000256" key="1">
    <source>
        <dbReference type="ARBA" id="ARBA00004442"/>
    </source>
</evidence>
<proteinExistence type="predicted"/>
<dbReference type="CDD" id="cd07185">
    <property type="entry name" value="OmpA_C-like"/>
    <property type="match status" value="1"/>
</dbReference>
<keyword evidence="2 4" id="KW-0472">Membrane</keyword>
<reference evidence="6 7" key="1">
    <citation type="submission" date="2017-04" db="EMBL/GenBank/DDBJ databases">
        <authorList>
            <person name="Afonso C.L."/>
            <person name="Miller P.J."/>
            <person name="Scott M.A."/>
            <person name="Spackman E."/>
            <person name="Goraichik I."/>
            <person name="Dimitrov K.M."/>
            <person name="Suarez D.L."/>
            <person name="Swayne D.E."/>
        </authorList>
    </citation>
    <scope>NUCLEOTIDE SEQUENCE [LARGE SCALE GENOMIC DNA]</scope>
    <source>
        <strain evidence="6 7">DSM 21164</strain>
    </source>
</reference>
<dbReference type="InterPro" id="IPR036737">
    <property type="entry name" value="OmpA-like_sf"/>
</dbReference>
<accession>A0A1W2BFF6</accession>
<dbReference type="EMBL" id="FWXO01000004">
    <property type="protein sequence ID" value="SMC71571.1"/>
    <property type="molecule type" value="Genomic_DNA"/>
</dbReference>
<dbReference type="InterPro" id="IPR050330">
    <property type="entry name" value="Bact_OuterMem_StrucFunc"/>
</dbReference>
<protein>
    <submittedName>
        <fullName evidence="6">OmpA family protein</fullName>
    </submittedName>
</protein>
<keyword evidence="7" id="KW-1185">Reference proteome</keyword>
<evidence type="ECO:0000256" key="4">
    <source>
        <dbReference type="PROSITE-ProRule" id="PRU00473"/>
    </source>
</evidence>
<evidence type="ECO:0000313" key="7">
    <source>
        <dbReference type="Proteomes" id="UP000192360"/>
    </source>
</evidence>
<name>A0A1W2BFF6_9FLAO</name>
<dbReference type="RefSeq" id="WP_084061695.1">
    <property type="nucleotide sequence ID" value="NZ_FWXO01000004.1"/>
</dbReference>
<dbReference type="SUPFAM" id="SSF49478">
    <property type="entry name" value="Cna protein B-type domain"/>
    <property type="match status" value="1"/>
</dbReference>
<dbReference type="PANTHER" id="PTHR30329">
    <property type="entry name" value="STATOR ELEMENT OF FLAGELLAR MOTOR COMPLEX"/>
    <property type="match status" value="1"/>
</dbReference>
<dbReference type="Proteomes" id="UP000192360">
    <property type="component" value="Unassembled WGS sequence"/>
</dbReference>